<accession>M6G0J7</accession>
<evidence type="ECO:0000313" key="3">
    <source>
        <dbReference type="Proteomes" id="UP000012101"/>
    </source>
</evidence>
<protein>
    <submittedName>
        <fullName evidence="2">Uncharacterized protein</fullName>
    </submittedName>
</protein>
<keyword evidence="1" id="KW-1133">Transmembrane helix</keyword>
<feature type="transmembrane region" description="Helical" evidence="1">
    <location>
        <begin position="18"/>
        <end position="34"/>
    </location>
</feature>
<keyword evidence="1" id="KW-0472">Membrane</keyword>
<dbReference type="Proteomes" id="UP000012101">
    <property type="component" value="Unassembled WGS sequence"/>
</dbReference>
<keyword evidence="1" id="KW-0812">Transmembrane</keyword>
<proteinExistence type="predicted"/>
<organism evidence="2 3">
    <name type="scientific">Leptospira weilii str. 2006001855</name>
    <dbReference type="NCBI Taxonomy" id="996804"/>
    <lineage>
        <taxon>Bacteria</taxon>
        <taxon>Pseudomonadati</taxon>
        <taxon>Spirochaetota</taxon>
        <taxon>Spirochaetia</taxon>
        <taxon>Leptospirales</taxon>
        <taxon>Leptospiraceae</taxon>
        <taxon>Leptospira</taxon>
    </lineage>
</organism>
<reference evidence="2 3" key="1">
    <citation type="submission" date="2013-01" db="EMBL/GenBank/DDBJ databases">
        <authorList>
            <person name="Harkins D.M."/>
            <person name="Durkin A.S."/>
            <person name="Brinkac L.M."/>
            <person name="Haft D.H."/>
            <person name="Selengut J.D."/>
            <person name="Sanka R."/>
            <person name="DePew J."/>
            <person name="Purushe J."/>
            <person name="Hospenthal D.R."/>
            <person name="Murray C.K."/>
            <person name="Pimentel G."/>
            <person name="Wasfy M."/>
            <person name="Vinetz J.M."/>
            <person name="Sutton G.G."/>
            <person name="Nierman W.C."/>
            <person name="Fouts D.E."/>
        </authorList>
    </citation>
    <scope>NUCLEOTIDE SEQUENCE [LARGE SCALE GENOMIC DNA]</scope>
    <source>
        <strain evidence="2 3">2006001855</strain>
    </source>
</reference>
<evidence type="ECO:0000313" key="2">
    <source>
        <dbReference type="EMBL" id="EMM72471.1"/>
    </source>
</evidence>
<dbReference type="EMBL" id="AFJM02000040">
    <property type="protein sequence ID" value="EMM72471.1"/>
    <property type="molecule type" value="Genomic_DNA"/>
</dbReference>
<sequence>MRIVIKKFLYENRMIRRFYSLQIFSFAIMVKLLFESNFITKKRNWKVKNENKKRNRWNKMYSNYRMFLLAGFKL</sequence>
<gene>
    <name evidence="2" type="ORF">LEP1GSC038_3309</name>
</gene>
<dbReference type="AlphaFoldDB" id="M6G0J7"/>
<evidence type="ECO:0000256" key="1">
    <source>
        <dbReference type="SAM" id="Phobius"/>
    </source>
</evidence>
<comment type="caution">
    <text evidence="2">The sequence shown here is derived from an EMBL/GenBank/DDBJ whole genome shotgun (WGS) entry which is preliminary data.</text>
</comment>
<name>M6G0J7_9LEPT</name>